<dbReference type="AlphaFoldDB" id="A0A137NQG1"/>
<sequence>DIYPNSFDKLKKFNFGFTIQYLILNLLNIQVNAIIPCTILGIVATYLTFLSFDFMFMVTCNAMYSLILLLLPIHLIFVLSPSNDEAAIFYGFLLVKIIAAMGYAVAIIYNFSKPNSDAYNDNSKIVSGSINEKGEVNTSQDNNTGSNNALPLPTN</sequence>
<dbReference type="Proteomes" id="UP000070444">
    <property type="component" value="Unassembled WGS sequence"/>
</dbReference>
<reference evidence="3 4" key="1">
    <citation type="journal article" date="2015" name="Genome Biol. Evol.">
        <title>Phylogenomic analyses indicate that early fungi evolved digesting cell walls of algal ancestors of land plants.</title>
        <authorList>
            <person name="Chang Y."/>
            <person name="Wang S."/>
            <person name="Sekimoto S."/>
            <person name="Aerts A.L."/>
            <person name="Choi C."/>
            <person name="Clum A."/>
            <person name="LaButti K.M."/>
            <person name="Lindquist E.A."/>
            <person name="Yee Ngan C."/>
            <person name="Ohm R.A."/>
            <person name="Salamov A.A."/>
            <person name="Grigoriev I.V."/>
            <person name="Spatafora J.W."/>
            <person name="Berbee M.L."/>
        </authorList>
    </citation>
    <scope>NUCLEOTIDE SEQUENCE [LARGE SCALE GENOMIC DNA]</scope>
    <source>
        <strain evidence="3 4">NRRL 28638</strain>
    </source>
</reference>
<name>A0A137NQG1_CONC2</name>
<protein>
    <submittedName>
        <fullName evidence="3">Uncharacterized protein</fullName>
    </submittedName>
</protein>
<organism evidence="3 4">
    <name type="scientific">Conidiobolus coronatus (strain ATCC 28846 / CBS 209.66 / NRRL 28638)</name>
    <name type="common">Delacroixia coronata</name>
    <dbReference type="NCBI Taxonomy" id="796925"/>
    <lineage>
        <taxon>Eukaryota</taxon>
        <taxon>Fungi</taxon>
        <taxon>Fungi incertae sedis</taxon>
        <taxon>Zoopagomycota</taxon>
        <taxon>Entomophthoromycotina</taxon>
        <taxon>Entomophthoromycetes</taxon>
        <taxon>Entomophthorales</taxon>
        <taxon>Ancylistaceae</taxon>
        <taxon>Conidiobolus</taxon>
    </lineage>
</organism>
<feature type="transmembrane region" description="Helical" evidence="2">
    <location>
        <begin position="87"/>
        <end position="109"/>
    </location>
</feature>
<evidence type="ECO:0000313" key="4">
    <source>
        <dbReference type="Proteomes" id="UP000070444"/>
    </source>
</evidence>
<proteinExistence type="predicted"/>
<evidence type="ECO:0000256" key="2">
    <source>
        <dbReference type="SAM" id="Phobius"/>
    </source>
</evidence>
<dbReference type="EMBL" id="KQ965023">
    <property type="protein sequence ID" value="KXN65003.1"/>
    <property type="molecule type" value="Genomic_DNA"/>
</dbReference>
<keyword evidence="2" id="KW-0812">Transmembrane</keyword>
<feature type="non-terminal residue" evidence="3">
    <location>
        <position position="1"/>
    </location>
</feature>
<keyword evidence="4" id="KW-1185">Reference proteome</keyword>
<feature type="transmembrane region" description="Helical" evidence="2">
    <location>
        <begin position="62"/>
        <end position="81"/>
    </location>
</feature>
<evidence type="ECO:0000256" key="1">
    <source>
        <dbReference type="SAM" id="MobiDB-lite"/>
    </source>
</evidence>
<keyword evidence="2" id="KW-0472">Membrane</keyword>
<feature type="transmembrane region" description="Helical" evidence="2">
    <location>
        <begin position="29"/>
        <end position="50"/>
    </location>
</feature>
<accession>A0A137NQG1</accession>
<evidence type="ECO:0000313" key="3">
    <source>
        <dbReference type="EMBL" id="KXN65003.1"/>
    </source>
</evidence>
<feature type="region of interest" description="Disordered" evidence="1">
    <location>
        <begin position="134"/>
        <end position="155"/>
    </location>
</feature>
<gene>
    <name evidence="3" type="ORF">CONCODRAFT_13570</name>
</gene>
<keyword evidence="2" id="KW-1133">Transmembrane helix</keyword>